<evidence type="ECO:0000256" key="2">
    <source>
        <dbReference type="ARBA" id="ARBA00023186"/>
    </source>
</evidence>
<comment type="similarity">
    <text evidence="1 3 4">Belongs to the GroES chaperonin family.</text>
</comment>
<dbReference type="PRINTS" id="PR00297">
    <property type="entry name" value="CHAPERONIN10"/>
</dbReference>
<dbReference type="NCBIfam" id="NF001531">
    <property type="entry name" value="PRK00364.2-2"/>
    <property type="match status" value="1"/>
</dbReference>
<keyword evidence="3" id="KW-0963">Cytoplasm</keyword>
<evidence type="ECO:0000256" key="3">
    <source>
        <dbReference type="HAMAP-Rule" id="MF_00580"/>
    </source>
</evidence>
<dbReference type="GO" id="GO:0046872">
    <property type="term" value="F:metal ion binding"/>
    <property type="evidence" value="ECO:0007669"/>
    <property type="project" value="TreeGrafter"/>
</dbReference>
<evidence type="ECO:0000256" key="1">
    <source>
        <dbReference type="ARBA" id="ARBA00006975"/>
    </source>
</evidence>
<dbReference type="SMART" id="SM00883">
    <property type="entry name" value="Cpn10"/>
    <property type="match status" value="1"/>
</dbReference>
<dbReference type="CDD" id="cd00320">
    <property type="entry name" value="cpn10"/>
    <property type="match status" value="1"/>
</dbReference>
<dbReference type="PANTHER" id="PTHR10772">
    <property type="entry name" value="10 KDA HEAT SHOCK PROTEIN"/>
    <property type="match status" value="1"/>
</dbReference>
<sequence length="97" mass="10474">MTMNIHPTGDHIVILPIQEQETTAAGIFVPDAAKDQPERGTVLAVGPGRILSSGNRALMDVQVGNTVLFKKYAPDEFTIDGDKVFVVRAEDVIAIIE</sequence>
<name>A0A2H0RNE3_9BACT</name>
<dbReference type="Gene3D" id="2.30.33.40">
    <property type="entry name" value="GroES chaperonin"/>
    <property type="match status" value="1"/>
</dbReference>
<comment type="subcellular location">
    <subcellularLocation>
        <location evidence="3">Cytoplasm</location>
    </subcellularLocation>
</comment>
<proteinExistence type="inferred from homology"/>
<comment type="function">
    <text evidence="3 4">Together with the chaperonin GroEL, plays an essential role in assisting protein folding. The GroEL-GroES system forms a nano-cage that allows encapsulation of the non-native substrate proteins and provides a physical environment optimized to promote and accelerate protein folding. GroES binds to the apical surface of the GroEL ring, thereby capping the opening of the GroEL channel.</text>
</comment>
<reference evidence="5 6" key="1">
    <citation type="submission" date="2017-09" db="EMBL/GenBank/DDBJ databases">
        <title>Depth-based differentiation of microbial function through sediment-hosted aquifers and enrichment of novel symbionts in the deep terrestrial subsurface.</title>
        <authorList>
            <person name="Probst A.J."/>
            <person name="Ladd B."/>
            <person name="Jarett J.K."/>
            <person name="Geller-Mcgrath D.E."/>
            <person name="Sieber C.M."/>
            <person name="Emerson J.B."/>
            <person name="Anantharaman K."/>
            <person name="Thomas B.C."/>
            <person name="Malmstrom R."/>
            <person name="Stieglmeier M."/>
            <person name="Klingl A."/>
            <person name="Woyke T."/>
            <person name="Ryan C.M."/>
            <person name="Banfield J.F."/>
        </authorList>
    </citation>
    <scope>NUCLEOTIDE SEQUENCE [LARGE SCALE GENOMIC DNA]</scope>
    <source>
        <strain evidence="5">CG10_big_fil_rev_8_21_14_0_10_50_16</strain>
    </source>
</reference>
<dbReference type="Pfam" id="PF00166">
    <property type="entry name" value="Cpn10"/>
    <property type="match status" value="1"/>
</dbReference>
<dbReference type="Proteomes" id="UP000230084">
    <property type="component" value="Unassembled WGS sequence"/>
</dbReference>
<evidence type="ECO:0000313" key="6">
    <source>
        <dbReference type="Proteomes" id="UP000230084"/>
    </source>
</evidence>
<gene>
    <name evidence="3" type="primary">groES</name>
    <name evidence="3" type="synonym">groS</name>
    <name evidence="5" type="ORF">COV06_04295</name>
</gene>
<organism evidence="5 6">
    <name type="scientific">Candidatus Uhrbacteria bacterium CG10_big_fil_rev_8_21_14_0_10_50_16</name>
    <dbReference type="NCBI Taxonomy" id="1975039"/>
    <lineage>
        <taxon>Bacteria</taxon>
        <taxon>Candidatus Uhriibacteriota</taxon>
    </lineage>
</organism>
<dbReference type="FunFam" id="2.30.33.40:FF:000001">
    <property type="entry name" value="10 kDa chaperonin"/>
    <property type="match status" value="1"/>
</dbReference>
<comment type="caution">
    <text evidence="5">The sequence shown here is derived from an EMBL/GenBank/DDBJ whole genome shotgun (WGS) entry which is preliminary data.</text>
</comment>
<protein>
    <recommendedName>
        <fullName evidence="3">Co-chaperonin GroES</fullName>
    </recommendedName>
    <alternativeName>
        <fullName evidence="3">10 kDa chaperonin</fullName>
    </alternativeName>
    <alternativeName>
        <fullName evidence="3">Chaperonin-10</fullName>
        <shortName evidence="3">Cpn10</shortName>
    </alternativeName>
</protein>
<dbReference type="InterPro" id="IPR011032">
    <property type="entry name" value="GroES-like_sf"/>
</dbReference>
<dbReference type="PANTHER" id="PTHR10772:SF58">
    <property type="entry name" value="CO-CHAPERONIN GROES"/>
    <property type="match status" value="1"/>
</dbReference>
<dbReference type="HAMAP" id="MF_00580">
    <property type="entry name" value="CH10"/>
    <property type="match status" value="1"/>
</dbReference>
<dbReference type="GO" id="GO:0051087">
    <property type="term" value="F:protein-folding chaperone binding"/>
    <property type="evidence" value="ECO:0007669"/>
    <property type="project" value="TreeGrafter"/>
</dbReference>
<evidence type="ECO:0000256" key="4">
    <source>
        <dbReference type="RuleBase" id="RU000535"/>
    </source>
</evidence>
<accession>A0A2H0RNE3</accession>
<dbReference type="GO" id="GO:0005524">
    <property type="term" value="F:ATP binding"/>
    <property type="evidence" value="ECO:0007669"/>
    <property type="project" value="InterPro"/>
</dbReference>
<comment type="subunit">
    <text evidence="3">Heptamer of 7 subunits arranged in a ring. Interacts with the chaperonin GroEL.</text>
</comment>
<evidence type="ECO:0000313" key="5">
    <source>
        <dbReference type="EMBL" id="PIR47275.1"/>
    </source>
</evidence>
<dbReference type="SUPFAM" id="SSF50129">
    <property type="entry name" value="GroES-like"/>
    <property type="match status" value="1"/>
</dbReference>
<dbReference type="AlphaFoldDB" id="A0A2H0RNE3"/>
<dbReference type="InterPro" id="IPR037124">
    <property type="entry name" value="Chaperonin_GroES_sf"/>
</dbReference>
<dbReference type="GO" id="GO:0051082">
    <property type="term" value="F:unfolded protein binding"/>
    <property type="evidence" value="ECO:0007669"/>
    <property type="project" value="TreeGrafter"/>
</dbReference>
<dbReference type="GO" id="GO:0005737">
    <property type="term" value="C:cytoplasm"/>
    <property type="evidence" value="ECO:0007669"/>
    <property type="project" value="UniProtKB-SubCell"/>
</dbReference>
<dbReference type="GO" id="GO:0044183">
    <property type="term" value="F:protein folding chaperone"/>
    <property type="evidence" value="ECO:0007669"/>
    <property type="project" value="InterPro"/>
</dbReference>
<dbReference type="EMBL" id="PCYM01000010">
    <property type="protein sequence ID" value="PIR47275.1"/>
    <property type="molecule type" value="Genomic_DNA"/>
</dbReference>
<dbReference type="InterPro" id="IPR020818">
    <property type="entry name" value="Chaperonin_GroES"/>
</dbReference>
<keyword evidence="2 3" id="KW-0143">Chaperone</keyword>